<keyword evidence="2" id="KW-0479">Metal-binding</keyword>
<name>A0ABM1VS12_APLCA</name>
<comment type="pathway">
    <text evidence="1">Protein modification; protein ubiquitination.</text>
</comment>
<dbReference type="PROSITE" id="PS50199">
    <property type="entry name" value="ZF_RANBP2_2"/>
    <property type="match status" value="1"/>
</dbReference>
<keyword evidence="10" id="KW-1185">Reference proteome</keyword>
<evidence type="ECO:0000256" key="4">
    <source>
        <dbReference type="ARBA" id="ARBA00022786"/>
    </source>
</evidence>
<protein>
    <submittedName>
        <fullName evidence="11">RanBP-type and C3HC4-type zinc finger-containing protein 1 isoform X2</fullName>
    </submittedName>
</protein>
<evidence type="ECO:0000259" key="9">
    <source>
        <dbReference type="PROSITE" id="PS50199"/>
    </source>
</evidence>
<feature type="compositionally biased region" description="Polar residues" evidence="7">
    <location>
        <begin position="440"/>
        <end position="452"/>
    </location>
</feature>
<dbReference type="SUPFAM" id="SSF90209">
    <property type="entry name" value="Ran binding protein zinc finger-like"/>
    <property type="match status" value="1"/>
</dbReference>
<dbReference type="Proteomes" id="UP000694888">
    <property type="component" value="Unplaced"/>
</dbReference>
<dbReference type="InterPro" id="IPR029071">
    <property type="entry name" value="Ubiquitin-like_domsf"/>
</dbReference>
<dbReference type="PROSITE" id="PS50053">
    <property type="entry name" value="UBIQUITIN_2"/>
    <property type="match status" value="1"/>
</dbReference>
<evidence type="ECO:0000256" key="1">
    <source>
        <dbReference type="ARBA" id="ARBA00004906"/>
    </source>
</evidence>
<dbReference type="PANTHER" id="PTHR22770:SF13">
    <property type="entry name" value="RING-TYPE DOMAIN-CONTAINING PROTEIN"/>
    <property type="match status" value="1"/>
</dbReference>
<keyword evidence="5" id="KW-0862">Zinc</keyword>
<dbReference type="Gene3D" id="2.30.30.380">
    <property type="entry name" value="Zn-finger domain of Sec23/24"/>
    <property type="match status" value="1"/>
</dbReference>
<evidence type="ECO:0000256" key="5">
    <source>
        <dbReference type="ARBA" id="ARBA00022833"/>
    </source>
</evidence>
<gene>
    <name evidence="11" type="primary">LOC101863809</name>
</gene>
<dbReference type="PROSITE" id="PS01358">
    <property type="entry name" value="ZF_RANBP2_1"/>
    <property type="match status" value="1"/>
</dbReference>
<reference evidence="11" key="1">
    <citation type="submission" date="2025-08" db="UniProtKB">
        <authorList>
            <consortium name="RefSeq"/>
        </authorList>
    </citation>
    <scope>IDENTIFICATION</scope>
</reference>
<dbReference type="RefSeq" id="XP_035825204.1">
    <property type="nucleotide sequence ID" value="XM_035969311.1"/>
</dbReference>
<evidence type="ECO:0000256" key="6">
    <source>
        <dbReference type="PROSITE-ProRule" id="PRU00322"/>
    </source>
</evidence>
<evidence type="ECO:0000259" key="8">
    <source>
        <dbReference type="PROSITE" id="PS50053"/>
    </source>
</evidence>
<feature type="compositionally biased region" description="Pro residues" evidence="7">
    <location>
        <begin position="430"/>
        <end position="439"/>
    </location>
</feature>
<feature type="domain" description="Ubiquitin-like" evidence="8">
    <location>
        <begin position="72"/>
        <end position="136"/>
    </location>
</feature>
<proteinExistence type="predicted"/>
<keyword evidence="3 6" id="KW-0863">Zinc-finger</keyword>
<feature type="region of interest" description="Disordered" evidence="7">
    <location>
        <begin position="217"/>
        <end position="241"/>
    </location>
</feature>
<keyword evidence="4" id="KW-0833">Ubl conjugation pathway</keyword>
<feature type="compositionally biased region" description="Basic and acidic residues" evidence="7">
    <location>
        <begin position="489"/>
        <end position="500"/>
    </location>
</feature>
<evidence type="ECO:0000313" key="10">
    <source>
        <dbReference type="Proteomes" id="UP000694888"/>
    </source>
</evidence>
<evidence type="ECO:0000256" key="2">
    <source>
        <dbReference type="ARBA" id="ARBA00022723"/>
    </source>
</evidence>
<evidence type="ECO:0000313" key="11">
    <source>
        <dbReference type="RefSeq" id="XP_035825204.1"/>
    </source>
</evidence>
<accession>A0ABM1VS12</accession>
<dbReference type="InterPro" id="IPR000626">
    <property type="entry name" value="Ubiquitin-like_dom"/>
</dbReference>
<dbReference type="Gene3D" id="3.10.20.90">
    <property type="entry name" value="Phosphatidylinositol 3-kinase Catalytic Subunit, Chain A, domain 1"/>
    <property type="match status" value="1"/>
</dbReference>
<feature type="region of interest" description="Disordered" evidence="7">
    <location>
        <begin position="259"/>
        <end position="278"/>
    </location>
</feature>
<dbReference type="SUPFAM" id="SSF54236">
    <property type="entry name" value="Ubiquitin-like"/>
    <property type="match status" value="1"/>
</dbReference>
<dbReference type="PANTHER" id="PTHR22770">
    <property type="entry name" value="UBIQUITIN CONJUGATING ENZYME 7 INTERACTING PROTEIN-RELATED"/>
    <property type="match status" value="1"/>
</dbReference>
<dbReference type="GeneID" id="101863809"/>
<feature type="domain" description="RanBP2-type" evidence="9">
    <location>
        <begin position="308"/>
        <end position="337"/>
    </location>
</feature>
<organism evidence="10 11">
    <name type="scientific">Aplysia californica</name>
    <name type="common">California sea hare</name>
    <dbReference type="NCBI Taxonomy" id="6500"/>
    <lineage>
        <taxon>Eukaryota</taxon>
        <taxon>Metazoa</taxon>
        <taxon>Spiralia</taxon>
        <taxon>Lophotrochozoa</taxon>
        <taxon>Mollusca</taxon>
        <taxon>Gastropoda</taxon>
        <taxon>Heterobranchia</taxon>
        <taxon>Euthyneura</taxon>
        <taxon>Tectipleura</taxon>
        <taxon>Aplysiida</taxon>
        <taxon>Aplysioidea</taxon>
        <taxon>Aplysiidae</taxon>
        <taxon>Aplysia</taxon>
    </lineage>
</organism>
<sequence length="500" mass="54654">MEMSSHNSSTKSSFYEEGPSDLVQKLTAAIQAGENDKATELVAELTSRKLKLDIAVPKEDNEIRAKENEFSVKVHVEDRESKGCIINMMVKSCDTVGDLKRKMMLQHDFPLEVQRWIIGKRISNDKEKLSHCGVKEAGHTLYLYLVTARSVGLTRQQYDLHKQAALQGVPISGQSLFHRESSSDQSMWNLHLDGQLQCFNGTAVNTHSTSSALNMADLSQGQPSPVAVSTSPGSRHSVSGGSLKLQEMLASVPASQALSSSSGLAFDPSEDDLSPAVSPLVMAGPRWSRASRSPSPGPSSPKETQSIEQVGWKCPRCTLINLPMRPGCELCSGSRPSDYHVPDGYQPTAEEMKLMENDQRLERLTREAPDGTENSAAFAPRKQSANEVRGMNTEQLTETLLLHRALLQEARGAEAEVCNAGQAQEKHVKAPPPRPPPPETSSQRVQMFSTTPGRDWERRAVQGGAQRLSLGGNNSTNLPLFDQLCTSHNSEKASQSDEEN</sequence>
<dbReference type="InterPro" id="IPR001876">
    <property type="entry name" value="Znf_RanBP2"/>
</dbReference>
<feature type="region of interest" description="Disordered" evidence="7">
    <location>
        <begin position="417"/>
        <end position="500"/>
    </location>
</feature>
<feature type="compositionally biased region" description="Polar residues" evidence="7">
    <location>
        <begin position="217"/>
        <end position="240"/>
    </location>
</feature>
<dbReference type="InterPro" id="IPR051628">
    <property type="entry name" value="LUBAC_E3_Ligases"/>
</dbReference>
<feature type="compositionally biased region" description="Polar residues" evidence="7">
    <location>
        <begin position="471"/>
        <end position="488"/>
    </location>
</feature>
<feature type="compositionally biased region" description="Low complexity" evidence="7">
    <location>
        <begin position="284"/>
        <end position="294"/>
    </location>
</feature>
<evidence type="ECO:0000256" key="7">
    <source>
        <dbReference type="SAM" id="MobiDB-lite"/>
    </source>
</evidence>
<dbReference type="InterPro" id="IPR036443">
    <property type="entry name" value="Znf_RanBP2_sf"/>
</dbReference>
<evidence type="ECO:0000256" key="3">
    <source>
        <dbReference type="ARBA" id="ARBA00022771"/>
    </source>
</evidence>
<feature type="region of interest" description="Disordered" evidence="7">
    <location>
        <begin position="284"/>
        <end position="308"/>
    </location>
</feature>